<comment type="caution">
    <text evidence="2">The sequence shown here is derived from an EMBL/GenBank/DDBJ whole genome shotgun (WGS) entry which is preliminary data.</text>
</comment>
<evidence type="ECO:0000256" key="1">
    <source>
        <dbReference type="SAM" id="MobiDB-lite"/>
    </source>
</evidence>
<keyword evidence="3" id="KW-1185">Reference proteome</keyword>
<protein>
    <submittedName>
        <fullName evidence="2">Uncharacterized protein</fullName>
    </submittedName>
</protein>
<feature type="compositionally biased region" description="Basic and acidic residues" evidence="1">
    <location>
        <begin position="1"/>
        <end position="11"/>
    </location>
</feature>
<organism evidence="2 3">
    <name type="scientific">Streptomyces gelaticus</name>
    <dbReference type="NCBI Taxonomy" id="285446"/>
    <lineage>
        <taxon>Bacteria</taxon>
        <taxon>Bacillati</taxon>
        <taxon>Actinomycetota</taxon>
        <taxon>Actinomycetes</taxon>
        <taxon>Kitasatosporales</taxon>
        <taxon>Streptomycetaceae</taxon>
        <taxon>Streptomyces</taxon>
    </lineage>
</organism>
<reference evidence="3" key="1">
    <citation type="journal article" date="2019" name="Int. J. Syst. Evol. Microbiol.">
        <title>The Global Catalogue of Microorganisms (GCM) 10K type strain sequencing project: providing services to taxonomists for standard genome sequencing and annotation.</title>
        <authorList>
            <consortium name="The Broad Institute Genomics Platform"/>
            <consortium name="The Broad Institute Genome Sequencing Center for Infectious Disease"/>
            <person name="Wu L."/>
            <person name="Ma J."/>
        </authorList>
    </citation>
    <scope>NUCLEOTIDE SEQUENCE [LARGE SCALE GENOMIC DNA]</scope>
    <source>
        <strain evidence="3">JCM 4376</strain>
    </source>
</reference>
<proteinExistence type="predicted"/>
<sequence length="62" mass="6454">MTDFASERDRGPGQARQLPTTVSRGGQAEAAPLVNGVSPANEPSPCKQRIPVTGDQEDGSAF</sequence>
<dbReference type="EMBL" id="BMTF01000001">
    <property type="protein sequence ID" value="GGV74761.1"/>
    <property type="molecule type" value="Genomic_DNA"/>
</dbReference>
<dbReference type="Proteomes" id="UP000660675">
    <property type="component" value="Unassembled WGS sequence"/>
</dbReference>
<feature type="region of interest" description="Disordered" evidence="1">
    <location>
        <begin position="1"/>
        <end position="62"/>
    </location>
</feature>
<evidence type="ECO:0000313" key="3">
    <source>
        <dbReference type="Proteomes" id="UP000660675"/>
    </source>
</evidence>
<evidence type="ECO:0000313" key="2">
    <source>
        <dbReference type="EMBL" id="GGV74761.1"/>
    </source>
</evidence>
<name>A0ABQ2VQS3_9ACTN</name>
<gene>
    <name evidence="2" type="ORF">GCM10015535_04010</name>
</gene>
<accession>A0ABQ2VQS3</accession>